<feature type="compositionally biased region" description="Basic and acidic residues" evidence="1">
    <location>
        <begin position="1067"/>
        <end position="1080"/>
    </location>
</feature>
<evidence type="ECO:0000256" key="1">
    <source>
        <dbReference type="SAM" id="MobiDB-lite"/>
    </source>
</evidence>
<feature type="region of interest" description="Disordered" evidence="1">
    <location>
        <begin position="901"/>
        <end position="922"/>
    </location>
</feature>
<feature type="compositionally biased region" description="Polar residues" evidence="1">
    <location>
        <begin position="839"/>
        <end position="850"/>
    </location>
</feature>
<keyword evidence="2" id="KW-1133">Transmembrane helix</keyword>
<feature type="region of interest" description="Disordered" evidence="1">
    <location>
        <begin position="681"/>
        <end position="708"/>
    </location>
</feature>
<feature type="compositionally biased region" description="Basic and acidic residues" evidence="1">
    <location>
        <begin position="499"/>
        <end position="508"/>
    </location>
</feature>
<protein>
    <submittedName>
        <fullName evidence="3">Uncharacterized protein</fullName>
    </submittedName>
</protein>
<evidence type="ECO:0000256" key="2">
    <source>
        <dbReference type="SAM" id="Phobius"/>
    </source>
</evidence>
<dbReference type="AlphaFoldDB" id="A0A7S4A8U4"/>
<keyword evidence="2" id="KW-0472">Membrane</keyword>
<reference evidence="3" key="1">
    <citation type="submission" date="2021-01" db="EMBL/GenBank/DDBJ databases">
        <authorList>
            <person name="Corre E."/>
            <person name="Pelletier E."/>
            <person name="Niang G."/>
            <person name="Scheremetjew M."/>
            <person name="Finn R."/>
            <person name="Kale V."/>
            <person name="Holt S."/>
            <person name="Cochrane G."/>
            <person name="Meng A."/>
            <person name="Brown T."/>
            <person name="Cohen L."/>
        </authorList>
    </citation>
    <scope>NUCLEOTIDE SEQUENCE</scope>
    <source>
        <strain evidence="3">10249 10 AB</strain>
    </source>
</reference>
<feature type="region of interest" description="Disordered" evidence="1">
    <location>
        <begin position="982"/>
        <end position="1099"/>
    </location>
</feature>
<gene>
    <name evidence="3" type="ORF">PAUS00366_LOCUS263</name>
</gene>
<feature type="region of interest" description="Disordered" evidence="1">
    <location>
        <begin position="498"/>
        <end position="527"/>
    </location>
</feature>
<feature type="compositionally biased region" description="Basic and acidic residues" evidence="1">
    <location>
        <begin position="945"/>
        <end position="961"/>
    </location>
</feature>
<dbReference type="EMBL" id="HBIX01000319">
    <property type="protein sequence ID" value="CAE0707543.1"/>
    <property type="molecule type" value="Transcribed_RNA"/>
</dbReference>
<name>A0A7S4A8U4_9STRA</name>
<evidence type="ECO:0000313" key="3">
    <source>
        <dbReference type="EMBL" id="CAE0707543.1"/>
    </source>
</evidence>
<feature type="region of interest" description="Disordered" evidence="1">
    <location>
        <begin position="419"/>
        <end position="444"/>
    </location>
</feature>
<accession>A0A7S4A8U4</accession>
<feature type="transmembrane region" description="Helical" evidence="2">
    <location>
        <begin position="143"/>
        <end position="163"/>
    </location>
</feature>
<feature type="region of interest" description="Disordered" evidence="1">
    <location>
        <begin position="823"/>
        <end position="866"/>
    </location>
</feature>
<feature type="transmembrane region" description="Helical" evidence="2">
    <location>
        <begin position="239"/>
        <end position="263"/>
    </location>
</feature>
<feature type="compositionally biased region" description="Acidic residues" evidence="1">
    <location>
        <begin position="829"/>
        <end position="838"/>
    </location>
</feature>
<feature type="compositionally biased region" description="Basic and acidic residues" evidence="1">
    <location>
        <begin position="995"/>
        <end position="1028"/>
    </location>
</feature>
<organism evidence="3">
    <name type="scientific">Pseudo-nitzschia australis</name>
    <dbReference type="NCBI Taxonomy" id="44445"/>
    <lineage>
        <taxon>Eukaryota</taxon>
        <taxon>Sar</taxon>
        <taxon>Stramenopiles</taxon>
        <taxon>Ochrophyta</taxon>
        <taxon>Bacillariophyta</taxon>
        <taxon>Bacillariophyceae</taxon>
        <taxon>Bacillariophycidae</taxon>
        <taxon>Bacillariales</taxon>
        <taxon>Bacillariaceae</taxon>
        <taxon>Pseudo-nitzschia</taxon>
    </lineage>
</organism>
<feature type="compositionally biased region" description="Basic and acidic residues" evidence="1">
    <location>
        <begin position="516"/>
        <end position="527"/>
    </location>
</feature>
<feature type="compositionally biased region" description="Low complexity" evidence="1">
    <location>
        <begin position="1051"/>
        <end position="1062"/>
    </location>
</feature>
<sequence>MPPTGAANVIPLTTIMSNHDDYVSLNTSKNMNVKKTSLCVETKKQLNGAYHAFMDNEELVMPDFRVLKPFSTKEASDFREALRGDYDGNYHISEDDIFLLPEHRVFEERIEHSKFDNINLESDALKFRFFVPFIIKAELKPGLAFGEVLLTLVHILTLISVLINGMTFIAMIVGGISLFLLLMIVHFWYGMARYPSIWNRFAPHGLKGAPLDRNFLEIRNICSYHCNGHDRTFSQFKQFLITLPFTIIYHANAFGVTVLFFIFKISGNGGKRSKLPPPVITSLLLSNILITSFWFLGGTSGMIFSTCTVIFNQKAYDSLLFNRDLKGFCMSLVFGNLVVIQRKLTIGKKEVALSANAPEHDIEIGIQIEKSVQGDCNSKPTFGKSKVVGETQLPFTSTPVVSIRSASSQLDGNESLLTNSWIDKSPEQNTTPPTNSSTDPPQKNHLATIQNIISFKSDEEPVETNFNNETTPEIFMDESLSQQSGEMTLQYLVTVMPTRTERSEKTETKSASTTKPSREEPEEIRQKELDVNTKVKELSTKSSKKKFFGFQRFFSSPRKRNSSKRHWPDDEGEDELSVEFLNPSDVHLDKENHPSTMEWQNTIAESVQRFRVKSYSLRKHNWVMNRMYGKSFFIKENGRRRRKLKRKEIKQYCKAFHDKQLLINSQLSGILDDLKDLKKNHTSNSKSNSDHTRNSSVTNPLEQNEKTNDLSHILAAVDEKLREKHANSDSNDNAVKSICESSTKDSDAQSSKESTVSTLTQSLVPFEHGHPYENKSIPWIPDPTLKFKENESPVDSRSFGDKINGLLQCGPWIDNMTLLRESGSMQHESEDEHDEADLQNDTPRGNNNGGLKSCMKETGHEDGETPVGLFGSVTEDGIDNVISEAYWRAFVDEKKIVKPKLNKKNENPNSSPSSGETVDATPAVVLKSRKGRKLYPWTSDLQKKKIEKARESRSQDKEKSIKKTKRIVTIFKKKKNDPFKVVVEEHTTHSPRTIRNMERNANESCQEDRHETVENQRHDDMGDEHLREGGGGNSNFRHNTKSSDSDNPEMTTRTKQTKRTNTPGVNREADVDPRKTATEQREEEDLLSDVRLMSEREQN</sequence>
<feature type="compositionally biased region" description="Basic and acidic residues" evidence="1">
    <location>
        <begin position="854"/>
        <end position="863"/>
    </location>
</feature>
<feature type="transmembrane region" description="Helical" evidence="2">
    <location>
        <begin position="169"/>
        <end position="190"/>
    </location>
</feature>
<feature type="transmembrane region" description="Helical" evidence="2">
    <location>
        <begin position="283"/>
        <end position="311"/>
    </location>
</feature>
<proteinExistence type="predicted"/>
<feature type="compositionally biased region" description="Low complexity" evidence="1">
    <location>
        <begin position="429"/>
        <end position="441"/>
    </location>
</feature>
<keyword evidence="2" id="KW-0812">Transmembrane</keyword>
<feature type="region of interest" description="Disordered" evidence="1">
    <location>
        <begin position="945"/>
        <end position="966"/>
    </location>
</feature>